<dbReference type="EMBL" id="JAVHNS010000006">
    <property type="protein sequence ID" value="KAK6352228.1"/>
    <property type="molecule type" value="Genomic_DNA"/>
</dbReference>
<protein>
    <recommendedName>
        <fullName evidence="3">F-box domain-containing protein</fullName>
    </recommendedName>
</protein>
<name>A0AAV9V175_9PEZI</name>
<dbReference type="CDD" id="cd09917">
    <property type="entry name" value="F-box_SF"/>
    <property type="match status" value="1"/>
</dbReference>
<evidence type="ECO:0000313" key="2">
    <source>
        <dbReference type="Proteomes" id="UP001373714"/>
    </source>
</evidence>
<keyword evidence="2" id="KW-1185">Reference proteome</keyword>
<proteinExistence type="predicted"/>
<evidence type="ECO:0000313" key="1">
    <source>
        <dbReference type="EMBL" id="KAK6352228.1"/>
    </source>
</evidence>
<accession>A0AAV9V175</accession>
<reference evidence="1 2" key="1">
    <citation type="submission" date="2019-10" db="EMBL/GenBank/DDBJ databases">
        <authorList>
            <person name="Palmer J.M."/>
        </authorList>
    </citation>
    <scope>NUCLEOTIDE SEQUENCE [LARGE SCALE GENOMIC DNA]</scope>
    <source>
        <strain evidence="1 2">TWF730</strain>
    </source>
</reference>
<dbReference type="SUPFAM" id="SSF81383">
    <property type="entry name" value="F-box domain"/>
    <property type="match status" value="1"/>
</dbReference>
<sequence length="303" mass="34606">MSSSTLPFPIHTQVPDVDEDPRIHQSQLLALPFDVFHIICGYLDLRSRIALSLTTKRLQYLKPKKEKQSSRRLHCLSIIYGQLIPPRTINSIYIFADGFVSVPRGYADLVTASRGKQKCQFCFETLCSPLCDSALFLDIATGILYPPSLYPVGTAKLLVYPETTTRNYDFASSWRDPRHETRPFGVGNTYSTIWCSHHRCPWDMFAKQKPVKPAKPAKPATTSQKVKKPENIFEKLKPSFSEPQSLLGPVQFLPTEKLRFEQAFRDGLSFHRMQHQISTKWIGGRFLVGHRNIPGWVLRKKDG</sequence>
<gene>
    <name evidence="1" type="ORF">TWF730_009058</name>
</gene>
<dbReference type="InterPro" id="IPR036047">
    <property type="entry name" value="F-box-like_dom_sf"/>
</dbReference>
<comment type="caution">
    <text evidence="1">The sequence shown here is derived from an EMBL/GenBank/DDBJ whole genome shotgun (WGS) entry which is preliminary data.</text>
</comment>
<organism evidence="1 2">
    <name type="scientific">Orbilia blumenaviensis</name>
    <dbReference type="NCBI Taxonomy" id="1796055"/>
    <lineage>
        <taxon>Eukaryota</taxon>
        <taxon>Fungi</taxon>
        <taxon>Dikarya</taxon>
        <taxon>Ascomycota</taxon>
        <taxon>Pezizomycotina</taxon>
        <taxon>Orbiliomycetes</taxon>
        <taxon>Orbiliales</taxon>
        <taxon>Orbiliaceae</taxon>
        <taxon>Orbilia</taxon>
    </lineage>
</organism>
<dbReference type="Proteomes" id="UP001373714">
    <property type="component" value="Unassembled WGS sequence"/>
</dbReference>
<evidence type="ECO:0008006" key="3">
    <source>
        <dbReference type="Google" id="ProtNLM"/>
    </source>
</evidence>
<dbReference type="AlphaFoldDB" id="A0AAV9V175"/>